<evidence type="ECO:0000313" key="2">
    <source>
        <dbReference type="Proteomes" id="UP001556367"/>
    </source>
</evidence>
<keyword evidence="2" id="KW-1185">Reference proteome</keyword>
<gene>
    <name evidence="1" type="ORF">HGRIS_011483</name>
</gene>
<name>A0ABR3JW19_9AGAR</name>
<dbReference type="EMBL" id="JASNQZ010000002">
    <property type="protein sequence ID" value="KAL0959799.1"/>
    <property type="molecule type" value="Genomic_DNA"/>
</dbReference>
<reference evidence="2" key="1">
    <citation type="submission" date="2024-06" db="EMBL/GenBank/DDBJ databases">
        <title>Multi-omics analyses provide insights into the biosynthesis of the anticancer antibiotic pleurotin in Hohenbuehelia grisea.</title>
        <authorList>
            <person name="Weaver J.A."/>
            <person name="Alberti F."/>
        </authorList>
    </citation>
    <scope>NUCLEOTIDE SEQUENCE [LARGE SCALE GENOMIC DNA]</scope>
    <source>
        <strain evidence="2">T-177</strain>
    </source>
</reference>
<accession>A0ABR3JW19</accession>
<protein>
    <submittedName>
        <fullName evidence="1">Uncharacterized protein</fullName>
    </submittedName>
</protein>
<evidence type="ECO:0000313" key="1">
    <source>
        <dbReference type="EMBL" id="KAL0959799.1"/>
    </source>
</evidence>
<dbReference type="Proteomes" id="UP001556367">
    <property type="component" value="Unassembled WGS sequence"/>
</dbReference>
<proteinExistence type="predicted"/>
<comment type="caution">
    <text evidence="1">The sequence shown here is derived from an EMBL/GenBank/DDBJ whole genome shotgun (WGS) entry which is preliminary data.</text>
</comment>
<organism evidence="1 2">
    <name type="scientific">Hohenbuehelia grisea</name>
    <dbReference type="NCBI Taxonomy" id="104357"/>
    <lineage>
        <taxon>Eukaryota</taxon>
        <taxon>Fungi</taxon>
        <taxon>Dikarya</taxon>
        <taxon>Basidiomycota</taxon>
        <taxon>Agaricomycotina</taxon>
        <taxon>Agaricomycetes</taxon>
        <taxon>Agaricomycetidae</taxon>
        <taxon>Agaricales</taxon>
        <taxon>Pleurotineae</taxon>
        <taxon>Pleurotaceae</taxon>
        <taxon>Hohenbuehelia</taxon>
    </lineage>
</organism>
<sequence>MNTTAMESVFVQERHARSPSVLSELDLEARMEDALHVNLVSPKQFTRSANVRQAECDPLRTPAPRRLRSCARLQVGTSFEERQSLVEGLHLCRSVPHDHLAFHQLPAPRSIWDAR</sequence>